<dbReference type="GO" id="GO:0016020">
    <property type="term" value="C:membrane"/>
    <property type="evidence" value="ECO:0007669"/>
    <property type="project" value="UniProtKB-SubCell"/>
</dbReference>
<evidence type="ECO:0000256" key="8">
    <source>
        <dbReference type="ARBA" id="ARBA00023224"/>
    </source>
</evidence>
<keyword evidence="8" id="KW-0807">Transducer</keyword>
<keyword evidence="9" id="KW-1185">Reference proteome</keyword>
<gene>
    <name evidence="10" type="primary">LOC112459433</name>
</gene>
<evidence type="ECO:0000256" key="1">
    <source>
        <dbReference type="ARBA" id="ARBA00004141"/>
    </source>
</evidence>
<keyword evidence="3" id="KW-0812">Transmembrane</keyword>
<protein>
    <submittedName>
        <fullName evidence="10">Uncharacterized protein LOC112459433</fullName>
    </submittedName>
</protein>
<dbReference type="InterPro" id="IPR004117">
    <property type="entry name" value="7tm6_olfct_rcpt"/>
</dbReference>
<evidence type="ECO:0000313" key="10">
    <source>
        <dbReference type="RefSeq" id="XP_024879297.1"/>
    </source>
</evidence>
<organism evidence="9 10">
    <name type="scientific">Temnothorax curvispinosus</name>
    <dbReference type="NCBI Taxonomy" id="300111"/>
    <lineage>
        <taxon>Eukaryota</taxon>
        <taxon>Metazoa</taxon>
        <taxon>Ecdysozoa</taxon>
        <taxon>Arthropoda</taxon>
        <taxon>Hexapoda</taxon>
        <taxon>Insecta</taxon>
        <taxon>Pterygota</taxon>
        <taxon>Neoptera</taxon>
        <taxon>Endopterygota</taxon>
        <taxon>Hymenoptera</taxon>
        <taxon>Apocrita</taxon>
        <taxon>Aculeata</taxon>
        <taxon>Formicoidea</taxon>
        <taxon>Formicidae</taxon>
        <taxon>Myrmicinae</taxon>
        <taxon>Temnothorax</taxon>
    </lineage>
</organism>
<keyword evidence="6" id="KW-0472">Membrane</keyword>
<dbReference type="GO" id="GO:0005549">
    <property type="term" value="F:odorant binding"/>
    <property type="evidence" value="ECO:0007669"/>
    <property type="project" value="InterPro"/>
</dbReference>
<dbReference type="Pfam" id="PF02949">
    <property type="entry name" value="7tm_6"/>
    <property type="match status" value="1"/>
</dbReference>
<evidence type="ECO:0000256" key="7">
    <source>
        <dbReference type="ARBA" id="ARBA00023170"/>
    </source>
</evidence>
<dbReference type="GO" id="GO:0004984">
    <property type="term" value="F:olfactory receptor activity"/>
    <property type="evidence" value="ECO:0007669"/>
    <property type="project" value="InterPro"/>
</dbReference>
<name>A0A6J1QAF2_9HYME</name>
<evidence type="ECO:0000256" key="2">
    <source>
        <dbReference type="ARBA" id="ARBA00022606"/>
    </source>
</evidence>
<dbReference type="OrthoDB" id="6765072at2759"/>
<reference evidence="10" key="1">
    <citation type="submission" date="2025-08" db="UniProtKB">
        <authorList>
            <consortium name="RefSeq"/>
        </authorList>
    </citation>
    <scope>IDENTIFICATION</scope>
    <source>
        <tissue evidence="10">Whole body</tissue>
    </source>
</reference>
<dbReference type="GeneID" id="112459433"/>
<evidence type="ECO:0000256" key="6">
    <source>
        <dbReference type="ARBA" id="ARBA00023136"/>
    </source>
</evidence>
<evidence type="ECO:0000256" key="5">
    <source>
        <dbReference type="ARBA" id="ARBA00022989"/>
    </source>
</evidence>
<keyword evidence="2" id="KW-0716">Sensory transduction</keyword>
<accession>A0A6J1QAF2</accession>
<dbReference type="Proteomes" id="UP000504618">
    <property type="component" value="Unplaced"/>
</dbReference>
<evidence type="ECO:0000256" key="3">
    <source>
        <dbReference type="ARBA" id="ARBA00022692"/>
    </source>
</evidence>
<evidence type="ECO:0000313" key="9">
    <source>
        <dbReference type="Proteomes" id="UP000504618"/>
    </source>
</evidence>
<keyword evidence="5" id="KW-1133">Transmembrane helix</keyword>
<proteinExistence type="predicted"/>
<dbReference type="GO" id="GO:0007165">
    <property type="term" value="P:signal transduction"/>
    <property type="evidence" value="ECO:0007669"/>
    <property type="project" value="UniProtKB-KW"/>
</dbReference>
<dbReference type="RefSeq" id="XP_024879297.1">
    <property type="nucleotide sequence ID" value="XM_025023529.1"/>
</dbReference>
<keyword evidence="4" id="KW-0552">Olfaction</keyword>
<evidence type="ECO:0000256" key="4">
    <source>
        <dbReference type="ARBA" id="ARBA00022725"/>
    </source>
</evidence>
<sequence length="117" mass="13828">MELLFECKSIARRRRAVYESVWYNMMPSQCRTLLLVIVRSQKRLTIAAGRVMDLSLKGFTGVRSILIHTKYCSWILNASRMNIKMTVHTIYKVNGLRRYAHIRYNTYNEKCLSVYKS</sequence>
<dbReference type="AlphaFoldDB" id="A0A6J1QAF2"/>
<keyword evidence="7" id="KW-0675">Receptor</keyword>
<comment type="subcellular location">
    <subcellularLocation>
        <location evidence="1">Membrane</location>
        <topology evidence="1">Multi-pass membrane protein</topology>
    </subcellularLocation>
</comment>